<dbReference type="InterPro" id="IPR023347">
    <property type="entry name" value="Lysozyme_dom_sf"/>
</dbReference>
<sequence>MTSVLDRVQALAPAALTDKTRRLLSANSQEAVDWLTQGQAAGLKSEAALVHHAHLQQRLTQMRVETLRELSEPQTARDPQLKQRLSTRLADINSADAEIALKMADPRLSEEQKLEDGYRRVNTLAEDHQRAEITGTEKRIGLACSRFSVNGIIRTCGKQPNCVGTRSRTTMSQKLSDDINAMLGTNIDHIKVSEWEGGQSLTGYVPWFKGATDNKSGITIASGVDLGINNEKFMRSFSNVHSAPSGLIDKLVPYMGKVRQEACTYLSDHPLVVSQQEADWLDRWAAFGRFYPSEYSNDMRGNTEFARYNAKRNKINTARKNDFDKKLKEYRQILEKWEKDEKIGPKPIEPSQPVLYADFRQLPRQDQTIFYSRQYQNGVGSIYEARLNLFIQQDWDGFWATYPNNSRIMQEKSYHTPSP</sequence>
<proteinExistence type="predicted"/>
<dbReference type="InterPro" id="IPR031922">
    <property type="entry name" value="Pesticin_C"/>
</dbReference>
<comment type="caution">
    <text evidence="4">The sequence shown here is derived from an EMBL/GenBank/DDBJ whole genome shotgun (WGS) entry which is preliminary data.</text>
</comment>
<evidence type="ECO:0000259" key="3">
    <source>
        <dbReference type="Pfam" id="PF16754"/>
    </source>
</evidence>
<dbReference type="GO" id="GO:0003796">
    <property type="term" value="F:lysozyme activity"/>
    <property type="evidence" value="ECO:0007669"/>
    <property type="project" value="InterPro"/>
</dbReference>
<organism evidence="4 5">
    <name type="scientific">Elstera cyanobacteriorum</name>
    <dbReference type="NCBI Taxonomy" id="2022747"/>
    <lineage>
        <taxon>Bacteria</taxon>
        <taxon>Pseudomonadati</taxon>
        <taxon>Pseudomonadota</taxon>
        <taxon>Alphaproteobacteria</taxon>
        <taxon>Rhodospirillales</taxon>
        <taxon>Rhodospirillaceae</taxon>
        <taxon>Elstera</taxon>
    </lineage>
</organism>
<dbReference type="OrthoDB" id="8808411at2"/>
<dbReference type="Proteomes" id="UP000216361">
    <property type="component" value="Unassembled WGS sequence"/>
</dbReference>
<dbReference type="EMBL" id="NOXS01000034">
    <property type="protein sequence ID" value="OYQ17351.1"/>
    <property type="molecule type" value="Genomic_DNA"/>
</dbReference>
<evidence type="ECO:0000313" key="5">
    <source>
        <dbReference type="Proteomes" id="UP000216361"/>
    </source>
</evidence>
<keyword evidence="2" id="KW-0081">Bacteriolytic enzyme</keyword>
<feature type="domain" description="Pesticin C-terminal" evidence="3">
    <location>
        <begin position="186"/>
        <end position="284"/>
    </location>
</feature>
<evidence type="ECO:0000256" key="1">
    <source>
        <dbReference type="ARBA" id="ARBA00022529"/>
    </source>
</evidence>
<protein>
    <recommendedName>
        <fullName evidence="3">Pesticin C-terminal domain-containing protein</fullName>
    </recommendedName>
</protein>
<keyword evidence="1" id="KW-0929">Antimicrobial</keyword>
<keyword evidence="5" id="KW-1185">Reference proteome</keyword>
<name>A0A255XKD6_9PROT</name>
<dbReference type="AlphaFoldDB" id="A0A255XKD6"/>
<dbReference type="GO" id="GO:0031640">
    <property type="term" value="P:killing of cells of another organism"/>
    <property type="evidence" value="ECO:0007669"/>
    <property type="project" value="UniProtKB-KW"/>
</dbReference>
<dbReference type="Gene3D" id="1.10.530.40">
    <property type="match status" value="1"/>
</dbReference>
<gene>
    <name evidence="4" type="ORF">CHR90_15415</name>
</gene>
<dbReference type="Pfam" id="PF16754">
    <property type="entry name" value="Pesticin"/>
    <property type="match status" value="1"/>
</dbReference>
<dbReference type="GO" id="GO:0042742">
    <property type="term" value="P:defense response to bacterium"/>
    <property type="evidence" value="ECO:0007669"/>
    <property type="project" value="UniProtKB-KW"/>
</dbReference>
<evidence type="ECO:0000313" key="4">
    <source>
        <dbReference type="EMBL" id="OYQ17351.1"/>
    </source>
</evidence>
<dbReference type="RefSeq" id="WP_094409998.1">
    <property type="nucleotide sequence ID" value="NZ_BMJZ01000005.1"/>
</dbReference>
<accession>A0A255XKD6</accession>
<reference evidence="4 5" key="1">
    <citation type="submission" date="2017-07" db="EMBL/GenBank/DDBJ databases">
        <title>Elstera cyanobacteriorum sp. nov., a novel bacterium isolated from cyanobacterial aggregates in a eutrophic lake.</title>
        <authorList>
            <person name="Cai H."/>
        </authorList>
    </citation>
    <scope>NUCLEOTIDE SEQUENCE [LARGE SCALE GENOMIC DNA]</scope>
    <source>
        <strain evidence="4 5">TH019</strain>
    </source>
</reference>
<evidence type="ECO:0000256" key="2">
    <source>
        <dbReference type="ARBA" id="ARBA00022638"/>
    </source>
</evidence>